<feature type="domain" description="Solute-binding protein family 3/N-terminal" evidence="2">
    <location>
        <begin position="29"/>
        <end position="250"/>
    </location>
</feature>
<dbReference type="Gene3D" id="3.40.190.10">
    <property type="entry name" value="Periplasmic binding protein-like II"/>
    <property type="match status" value="2"/>
</dbReference>
<gene>
    <name evidence="3" type="ORF">K0625_00775</name>
</gene>
<accession>A0ABS7DY32</accession>
<feature type="signal peptide" evidence="1">
    <location>
        <begin position="1"/>
        <end position="24"/>
    </location>
</feature>
<evidence type="ECO:0000313" key="3">
    <source>
        <dbReference type="EMBL" id="MBW8182185.1"/>
    </source>
</evidence>
<dbReference type="Pfam" id="PF00497">
    <property type="entry name" value="SBP_bac_3"/>
    <property type="match status" value="1"/>
</dbReference>
<comment type="caution">
    <text evidence="3">The sequence shown here is derived from an EMBL/GenBank/DDBJ whole genome shotgun (WGS) entry which is preliminary data.</text>
</comment>
<proteinExistence type="predicted"/>
<dbReference type="SUPFAM" id="SSF53850">
    <property type="entry name" value="Periplasmic binding protein-like II"/>
    <property type="match status" value="1"/>
</dbReference>
<reference evidence="3 4" key="1">
    <citation type="submission" date="2021-07" db="EMBL/GenBank/DDBJ databases">
        <title>Shewanella sp. nov, isolated from SCS.</title>
        <authorList>
            <person name="Cao W.R."/>
        </authorList>
    </citation>
    <scope>NUCLEOTIDE SEQUENCE [LARGE SCALE GENOMIC DNA]</scope>
    <source>
        <strain evidence="3 4">NR704-98</strain>
    </source>
</reference>
<keyword evidence="4" id="KW-1185">Reference proteome</keyword>
<evidence type="ECO:0000259" key="2">
    <source>
        <dbReference type="SMART" id="SM00062"/>
    </source>
</evidence>
<sequence>MGRCFKSGFFSIFLSLLLICQSSADESVELRLLTEPWAPVSYDDAGIASGFAVELVNELQRIMGTEQEIEVLPWARALSIANSLPNVVLFATSVDEERRKNFDFVGPIITSKISLYAKANDDVEVNSLEELSHAGSIGTYRSAIGLEMLKESGLTQLLVSSFPHQSAKQLIKGRVRFWCQADIAVASLLTKVGASIDAVKPVFVLSEIELYLAFSKGTELGLVKKWQSALVYYKASGKFKRLYYKWFGDLPVPERVELIRRVE</sequence>
<dbReference type="PANTHER" id="PTHR38834:SF3">
    <property type="entry name" value="SOLUTE-BINDING PROTEIN FAMILY 3_N-TERMINAL DOMAIN-CONTAINING PROTEIN"/>
    <property type="match status" value="1"/>
</dbReference>
<evidence type="ECO:0000256" key="1">
    <source>
        <dbReference type="SAM" id="SignalP"/>
    </source>
</evidence>
<protein>
    <submittedName>
        <fullName evidence="3">Transporter substrate-binding domain-containing protein</fullName>
    </submittedName>
</protein>
<dbReference type="PANTHER" id="PTHR38834">
    <property type="entry name" value="PERIPLASMIC SUBSTRATE BINDING PROTEIN FAMILY 3"/>
    <property type="match status" value="1"/>
</dbReference>
<dbReference type="Proteomes" id="UP001195963">
    <property type="component" value="Unassembled WGS sequence"/>
</dbReference>
<evidence type="ECO:0000313" key="4">
    <source>
        <dbReference type="Proteomes" id="UP001195963"/>
    </source>
</evidence>
<dbReference type="SMART" id="SM00062">
    <property type="entry name" value="PBPb"/>
    <property type="match status" value="1"/>
</dbReference>
<organism evidence="3 4">
    <name type="scientific">Shewanella nanhaiensis</name>
    <dbReference type="NCBI Taxonomy" id="2864872"/>
    <lineage>
        <taxon>Bacteria</taxon>
        <taxon>Pseudomonadati</taxon>
        <taxon>Pseudomonadota</taxon>
        <taxon>Gammaproteobacteria</taxon>
        <taxon>Alteromonadales</taxon>
        <taxon>Shewanellaceae</taxon>
        <taxon>Shewanella</taxon>
    </lineage>
</organism>
<feature type="chain" id="PRO_5046230872" evidence="1">
    <location>
        <begin position="25"/>
        <end position="263"/>
    </location>
</feature>
<dbReference type="EMBL" id="JAHZST010000001">
    <property type="protein sequence ID" value="MBW8182185.1"/>
    <property type="molecule type" value="Genomic_DNA"/>
</dbReference>
<dbReference type="InterPro" id="IPR001638">
    <property type="entry name" value="Solute-binding_3/MltF_N"/>
</dbReference>
<name>A0ABS7DY32_9GAMM</name>
<dbReference type="RefSeq" id="WP_220107921.1">
    <property type="nucleotide sequence ID" value="NZ_JAHZST010000001.1"/>
</dbReference>
<keyword evidence="1" id="KW-0732">Signal</keyword>